<protein>
    <recommendedName>
        <fullName evidence="1">Reverse transcriptase domain-containing protein</fullName>
    </recommendedName>
</protein>
<accession>A0A803JMX3</accession>
<dbReference type="InterPro" id="IPR043502">
    <property type="entry name" value="DNA/RNA_pol_sf"/>
</dbReference>
<name>A0A803JMX3_XENTR</name>
<dbReference type="PROSITE" id="PS50878">
    <property type="entry name" value="RT_POL"/>
    <property type="match status" value="1"/>
</dbReference>
<organism evidence="2">
    <name type="scientific">Xenopus tropicalis</name>
    <name type="common">Western clawed frog</name>
    <name type="synonym">Silurana tropicalis</name>
    <dbReference type="NCBI Taxonomy" id="8364"/>
    <lineage>
        <taxon>Eukaryota</taxon>
        <taxon>Metazoa</taxon>
        <taxon>Chordata</taxon>
        <taxon>Craniata</taxon>
        <taxon>Vertebrata</taxon>
        <taxon>Euteleostomi</taxon>
        <taxon>Amphibia</taxon>
        <taxon>Batrachia</taxon>
        <taxon>Anura</taxon>
        <taxon>Pipoidea</taxon>
        <taxon>Pipidae</taxon>
        <taxon>Xenopodinae</taxon>
        <taxon>Xenopus</taxon>
        <taxon>Silurana</taxon>
    </lineage>
</organism>
<reference evidence="2" key="2">
    <citation type="submission" date="2021-03" db="UniProtKB">
        <authorList>
            <consortium name="Ensembl"/>
        </authorList>
    </citation>
    <scope>IDENTIFICATION</scope>
</reference>
<dbReference type="InParanoid" id="A0A803JMX3"/>
<proteinExistence type="predicted"/>
<dbReference type="GeneTree" id="ENSGT01040000240375"/>
<reference evidence="2" key="1">
    <citation type="journal article" date="2010" name="Science">
        <title>The genome of the Western clawed frog Xenopus tropicalis.</title>
        <authorList>
            <person name="Hellsten U."/>
            <person name="Harland R.M."/>
            <person name="Gilchrist M.J."/>
            <person name="Hendrix D."/>
            <person name="Jurka J."/>
            <person name="Kapitonov V."/>
            <person name="Ovcharenko I."/>
            <person name="Putnam N.H."/>
            <person name="Shu S."/>
            <person name="Taher L."/>
            <person name="Blitz I.L."/>
            <person name="Blumberg B."/>
            <person name="Dichmann D.S."/>
            <person name="Dubchak I."/>
            <person name="Amaya E."/>
            <person name="Detter J.C."/>
            <person name="Fletcher R."/>
            <person name="Gerhard D.S."/>
            <person name="Goodstein D."/>
            <person name="Graves T."/>
            <person name="Grigoriev I.V."/>
            <person name="Grimwood J."/>
            <person name="Kawashima T."/>
            <person name="Lindquist E."/>
            <person name="Lucas S.M."/>
            <person name="Mead P.E."/>
            <person name="Mitros T."/>
            <person name="Ogino H."/>
            <person name="Ohta Y."/>
            <person name="Poliakov A.V."/>
            <person name="Pollet N."/>
            <person name="Robert J."/>
            <person name="Salamov A."/>
            <person name="Sater A.K."/>
            <person name="Schmutz J."/>
            <person name="Terry A."/>
            <person name="Vize P.D."/>
            <person name="Warren W.C."/>
            <person name="Wells D."/>
            <person name="Wills A."/>
            <person name="Wilson R.K."/>
            <person name="Zimmerman L.B."/>
            <person name="Zorn A.M."/>
            <person name="Grainger R."/>
            <person name="Grammer T."/>
            <person name="Khokha M.K."/>
            <person name="Richardson P.M."/>
            <person name="Rokhsar D.S."/>
        </authorList>
    </citation>
    <scope>NUCLEOTIDE SEQUENCE [LARGE SCALE GENOMIC DNA]</scope>
    <source>
        <strain evidence="2">Nigerian</strain>
    </source>
</reference>
<evidence type="ECO:0000259" key="1">
    <source>
        <dbReference type="PROSITE" id="PS50878"/>
    </source>
</evidence>
<dbReference type="AlphaFoldDB" id="A0A803JMX3"/>
<dbReference type="InterPro" id="IPR000477">
    <property type="entry name" value="RT_dom"/>
</dbReference>
<dbReference type="Ensembl" id="ENSXETT00000114540">
    <property type="protein sequence ID" value="ENSXETP00000109315"/>
    <property type="gene ID" value="ENSXETG00000048423"/>
</dbReference>
<evidence type="ECO:0000313" key="2">
    <source>
        <dbReference type="Ensembl" id="ENSXETP00000109315"/>
    </source>
</evidence>
<dbReference type="PANTHER" id="PTHR33332">
    <property type="entry name" value="REVERSE TRANSCRIPTASE DOMAIN-CONTAINING PROTEIN"/>
    <property type="match status" value="1"/>
</dbReference>
<dbReference type="SUPFAM" id="SSF56672">
    <property type="entry name" value="DNA/RNA polymerases"/>
    <property type="match status" value="1"/>
</dbReference>
<feature type="domain" description="Reverse transcriptase" evidence="1">
    <location>
        <begin position="1"/>
        <end position="179"/>
    </location>
</feature>
<sequence>MALCRVTNDLQVAKAKGHFSILILLDLSAAFDKVDHSLLMKILHSIGIRSQAASWITSYLSNCSFTVSCANKTSSPVPLNVGVPQDSVLGPLFFSLYTLSLGDLIHSFGFKYHLYADDIQIYFSTPSLTVETETQISNCLLAISNWMNRHLKLNLTKMELMIFPPKPGPFSISIEGTLINPVNSACCLGVILDSCLSFSDHINTTVTVSCAILPKSVPFFLLQQLGCSCMLSSYPDLTTVTYY</sequence>
<dbReference type="Pfam" id="PF00078">
    <property type="entry name" value="RVT_1"/>
    <property type="match status" value="1"/>
</dbReference>